<proteinExistence type="inferred from homology"/>
<protein>
    <recommendedName>
        <fullName evidence="2">phosphoglycerate mutase (2,3-diphosphoglycerate-dependent)</fullName>
        <ecNumber evidence="2">5.4.2.11</ecNumber>
    </recommendedName>
</protein>
<dbReference type="InterPro" id="IPR013078">
    <property type="entry name" value="His_Pase_superF_clade-1"/>
</dbReference>
<evidence type="ECO:0000313" key="8">
    <source>
        <dbReference type="Proteomes" id="UP001184150"/>
    </source>
</evidence>
<evidence type="ECO:0000256" key="1">
    <source>
        <dbReference type="ARBA" id="ARBA00006717"/>
    </source>
</evidence>
<dbReference type="SUPFAM" id="SSF53254">
    <property type="entry name" value="Phosphoglycerate mutase-like"/>
    <property type="match status" value="1"/>
</dbReference>
<keyword evidence="3" id="KW-0312">Gluconeogenesis</keyword>
<comment type="caution">
    <text evidence="7">The sequence shown here is derived from an EMBL/GenBank/DDBJ whole genome shotgun (WGS) entry which is preliminary data.</text>
</comment>
<dbReference type="PROSITE" id="PS00175">
    <property type="entry name" value="PG_MUTASE"/>
    <property type="match status" value="1"/>
</dbReference>
<keyword evidence="4" id="KW-0324">Glycolysis</keyword>
<reference evidence="7 8" key="1">
    <citation type="submission" date="2023-07" db="EMBL/GenBank/DDBJ databases">
        <title>Sorghum-associated microbial communities from plants grown in Nebraska, USA.</title>
        <authorList>
            <person name="Schachtman D."/>
        </authorList>
    </citation>
    <scope>NUCLEOTIDE SEQUENCE [LARGE SCALE GENOMIC DNA]</scope>
    <source>
        <strain evidence="7 8">DS1027</strain>
    </source>
</reference>
<dbReference type="Gene3D" id="3.40.50.1240">
    <property type="entry name" value="Phosphoglycerate mutase-like"/>
    <property type="match status" value="1"/>
</dbReference>
<organism evidence="7 8">
    <name type="scientific">Novosphingobium capsulatum</name>
    <dbReference type="NCBI Taxonomy" id="13688"/>
    <lineage>
        <taxon>Bacteria</taxon>
        <taxon>Pseudomonadati</taxon>
        <taxon>Pseudomonadota</taxon>
        <taxon>Alphaproteobacteria</taxon>
        <taxon>Sphingomonadales</taxon>
        <taxon>Sphingomonadaceae</taxon>
        <taxon>Novosphingobium</taxon>
    </lineage>
</organism>
<evidence type="ECO:0000256" key="2">
    <source>
        <dbReference type="ARBA" id="ARBA00012028"/>
    </source>
</evidence>
<dbReference type="Proteomes" id="UP001184150">
    <property type="component" value="Unassembled WGS sequence"/>
</dbReference>
<keyword evidence="8" id="KW-1185">Reference proteome</keyword>
<dbReference type="CDD" id="cd07067">
    <property type="entry name" value="HP_PGM_like"/>
    <property type="match status" value="1"/>
</dbReference>
<dbReference type="SMART" id="SM00855">
    <property type="entry name" value="PGAM"/>
    <property type="match status" value="1"/>
</dbReference>
<dbReference type="InterPro" id="IPR001345">
    <property type="entry name" value="PG/BPGM_mutase_AS"/>
</dbReference>
<gene>
    <name evidence="7" type="ORF">J2792_001330</name>
</gene>
<name>A0ABU1MJH0_9SPHN</name>
<evidence type="ECO:0000256" key="4">
    <source>
        <dbReference type="ARBA" id="ARBA00023152"/>
    </source>
</evidence>
<dbReference type="InterPro" id="IPR005952">
    <property type="entry name" value="Phosphogly_mut1"/>
</dbReference>
<evidence type="ECO:0000313" key="7">
    <source>
        <dbReference type="EMBL" id="MDR6510470.1"/>
    </source>
</evidence>
<accession>A0ABU1MJH0</accession>
<dbReference type="EC" id="5.4.2.11" evidence="2"/>
<keyword evidence="5" id="KW-0413">Isomerase</keyword>
<dbReference type="PANTHER" id="PTHR11931">
    <property type="entry name" value="PHOSPHOGLYCERATE MUTASE"/>
    <property type="match status" value="1"/>
</dbReference>
<feature type="region of interest" description="Disordered" evidence="6">
    <location>
        <begin position="1"/>
        <end position="32"/>
    </location>
</feature>
<dbReference type="Pfam" id="PF00300">
    <property type="entry name" value="His_Phos_1"/>
    <property type="match status" value="1"/>
</dbReference>
<feature type="compositionally biased region" description="Polar residues" evidence="6">
    <location>
        <begin position="139"/>
        <end position="156"/>
    </location>
</feature>
<dbReference type="RefSeq" id="WP_309804718.1">
    <property type="nucleotide sequence ID" value="NZ_JAVDRD010000002.1"/>
</dbReference>
<evidence type="ECO:0000256" key="6">
    <source>
        <dbReference type="SAM" id="MobiDB-lite"/>
    </source>
</evidence>
<dbReference type="EMBL" id="JAVDRD010000002">
    <property type="protein sequence ID" value="MDR6510470.1"/>
    <property type="molecule type" value="Genomic_DNA"/>
</dbReference>
<sequence length="410" mass="45230">MPEDRKAQRDAAIVVAPNNDPHGATAEADRDRQSALPRLHELQPRASANKVAGRCNLGCQCIVKRVACHRNPRAGKMPRWTKNAATFGRFPRHSRRWEGFYARYSIICFKSPTKVRLMGNAWHSGSLASMITRFLSPAPQGTGQDNMTTPHDTTPGPNAPAARWPQALWLVRHGESAGNLARTLALQAGHHRIDLAQRDVDVPLSPLGEEQARTLGHWFGSGAEGEYPDTILASPYKRAFDTARLFRDAGGCSPETGICIDERLREKEFGILDGLTAEGIRACHPEQARFREVVGKFYHRPPGGESWVDVIFRLRTLLDTVSLHYAGQRVMIVAHQVVILCLRYILEQMDEAQILAIDAAGDIANCSVTEYGFDPATCRLVLQKYNALAPMLREGTPATCAPDPMVGARG</sequence>
<evidence type="ECO:0000256" key="3">
    <source>
        <dbReference type="ARBA" id="ARBA00022432"/>
    </source>
</evidence>
<evidence type="ECO:0000256" key="5">
    <source>
        <dbReference type="ARBA" id="ARBA00023235"/>
    </source>
</evidence>
<dbReference type="InterPro" id="IPR029033">
    <property type="entry name" value="His_PPase_superfam"/>
</dbReference>
<comment type="similarity">
    <text evidence="1">Belongs to the phosphoglycerate mutase family. BPG-dependent PGAM subfamily.</text>
</comment>
<feature type="region of interest" description="Disordered" evidence="6">
    <location>
        <begin position="137"/>
        <end position="159"/>
    </location>
</feature>